<dbReference type="InterPro" id="IPR029037">
    <property type="entry name" value="DUF1407/YfgJ-like_sf"/>
</dbReference>
<dbReference type="EMBL" id="BK014671">
    <property type="protein sequence ID" value="DAD67175.1"/>
    <property type="molecule type" value="Genomic_DNA"/>
</dbReference>
<name>A0A8S5LB69_9CAUD</name>
<proteinExistence type="predicted"/>
<reference evidence="1" key="1">
    <citation type="journal article" date="2021" name="Proc. Natl. Acad. Sci. U.S.A.">
        <title>A Catalog of Tens of Thousands of Viruses from Human Metagenomes Reveals Hidden Associations with Chronic Diseases.</title>
        <authorList>
            <person name="Tisza M.J."/>
            <person name="Buck C.B."/>
        </authorList>
    </citation>
    <scope>NUCLEOTIDE SEQUENCE</scope>
    <source>
        <strain evidence="1">CtRkj24</strain>
    </source>
</reference>
<accession>A0A8S5LB69</accession>
<dbReference type="SUPFAM" id="SSF161187">
    <property type="entry name" value="YfgJ-like"/>
    <property type="match status" value="1"/>
</dbReference>
<sequence length="108" mass="12101">MKRTCNVCGKEFEGYRNEKYCPACKAEGKKLCSMCGQVIQVAKNRYYCPECERVKGQKRHEVEAKKARVKAEATRTAPLTLDDKAKAAKAAGMSYGKYSALMRGLLRV</sequence>
<protein>
    <submittedName>
        <fullName evidence="1">DNA polymerase II large subunit</fullName>
    </submittedName>
</protein>
<dbReference type="Gene3D" id="2.10.290.10">
    <property type="entry name" value="YfgJ-like"/>
    <property type="match status" value="1"/>
</dbReference>
<evidence type="ECO:0000313" key="1">
    <source>
        <dbReference type="EMBL" id="DAD67175.1"/>
    </source>
</evidence>
<organism evidence="1">
    <name type="scientific">Podoviridae sp. ctRkj24</name>
    <dbReference type="NCBI Taxonomy" id="2823559"/>
    <lineage>
        <taxon>Viruses</taxon>
        <taxon>Duplodnaviria</taxon>
        <taxon>Heunggongvirae</taxon>
        <taxon>Uroviricota</taxon>
        <taxon>Caudoviricetes</taxon>
    </lineage>
</organism>